<dbReference type="OrthoDB" id="3269380at2759"/>
<dbReference type="PANTHER" id="PTHR23057">
    <property type="entry name" value="JUXTAPOSED WITH ANOTHER ZINC FINGER PROTEIN 1"/>
    <property type="match status" value="1"/>
</dbReference>
<dbReference type="PROSITE" id="PS00028">
    <property type="entry name" value="ZINC_FINGER_C2H2_1"/>
    <property type="match status" value="2"/>
</dbReference>
<dbReference type="GO" id="GO:0008270">
    <property type="term" value="F:zinc ion binding"/>
    <property type="evidence" value="ECO:0007669"/>
    <property type="project" value="UniProtKB-KW"/>
</dbReference>
<evidence type="ECO:0000256" key="4">
    <source>
        <dbReference type="ARBA" id="ARBA00022833"/>
    </source>
</evidence>
<comment type="caution">
    <text evidence="8">The sequence shown here is derived from an EMBL/GenBank/DDBJ whole genome shotgun (WGS) entry which is preliminary data.</text>
</comment>
<evidence type="ECO:0000313" key="8">
    <source>
        <dbReference type="EMBL" id="GAV26873.1"/>
    </source>
</evidence>
<dbReference type="AlphaFoldDB" id="A0A1Q2YBS5"/>
<keyword evidence="9" id="KW-1185">Reference proteome</keyword>
<dbReference type="SMART" id="SM00355">
    <property type="entry name" value="ZnF_C2H2"/>
    <property type="match status" value="3"/>
</dbReference>
<organism evidence="8 9">
    <name type="scientific">Pichia membranifaciens</name>
    <dbReference type="NCBI Taxonomy" id="4926"/>
    <lineage>
        <taxon>Eukaryota</taxon>
        <taxon>Fungi</taxon>
        <taxon>Dikarya</taxon>
        <taxon>Ascomycota</taxon>
        <taxon>Saccharomycotina</taxon>
        <taxon>Pichiomycetes</taxon>
        <taxon>Pichiales</taxon>
        <taxon>Pichiaceae</taxon>
        <taxon>Pichia</taxon>
    </lineage>
</organism>
<dbReference type="GO" id="GO:0005634">
    <property type="term" value="C:nucleus"/>
    <property type="evidence" value="ECO:0007669"/>
    <property type="project" value="TreeGrafter"/>
</dbReference>
<name>A0A1Q2YBS5_9ASCO</name>
<keyword evidence="4" id="KW-0862">Zinc</keyword>
<feature type="compositionally biased region" description="Low complexity" evidence="6">
    <location>
        <begin position="265"/>
        <end position="293"/>
    </location>
</feature>
<feature type="domain" description="C2H2-type" evidence="7">
    <location>
        <begin position="426"/>
        <end position="450"/>
    </location>
</feature>
<evidence type="ECO:0000256" key="6">
    <source>
        <dbReference type="SAM" id="MobiDB-lite"/>
    </source>
</evidence>
<evidence type="ECO:0000256" key="2">
    <source>
        <dbReference type="ARBA" id="ARBA00022737"/>
    </source>
</evidence>
<dbReference type="Proteomes" id="UP000186136">
    <property type="component" value="Unassembled WGS sequence"/>
</dbReference>
<reference evidence="8 9" key="1">
    <citation type="submission" date="2016-08" db="EMBL/GenBank/DDBJ databases">
        <title>Whole genome shotgun sequence of Pichia membranifaciens KS47-1.</title>
        <authorList>
            <person name="Konishi M."/>
            <person name="Ishida M."/>
            <person name="Arakawa T."/>
            <person name="Kato Y."/>
            <person name="Horiuchi J."/>
        </authorList>
    </citation>
    <scope>NUCLEOTIDE SEQUENCE [LARGE SCALE GENOMIC DNA]</scope>
    <source>
        <strain evidence="8 9">KS47-1</strain>
    </source>
</reference>
<evidence type="ECO:0000256" key="1">
    <source>
        <dbReference type="ARBA" id="ARBA00022723"/>
    </source>
</evidence>
<evidence type="ECO:0000256" key="5">
    <source>
        <dbReference type="PROSITE-ProRule" id="PRU00042"/>
    </source>
</evidence>
<feature type="region of interest" description="Disordered" evidence="6">
    <location>
        <begin position="256"/>
        <end position="294"/>
    </location>
</feature>
<dbReference type="InterPro" id="IPR051580">
    <property type="entry name" value="ZnF-Chromatin_assoc"/>
</dbReference>
<keyword evidence="2" id="KW-0677">Repeat</keyword>
<evidence type="ECO:0000256" key="3">
    <source>
        <dbReference type="ARBA" id="ARBA00022771"/>
    </source>
</evidence>
<dbReference type="PROSITE" id="PS50157">
    <property type="entry name" value="ZINC_FINGER_C2H2_2"/>
    <property type="match status" value="2"/>
</dbReference>
<dbReference type="InterPro" id="IPR013087">
    <property type="entry name" value="Znf_C2H2_type"/>
</dbReference>
<dbReference type="InterPro" id="IPR018247">
    <property type="entry name" value="EF_Hand_1_Ca_BS"/>
</dbReference>
<evidence type="ECO:0000313" key="9">
    <source>
        <dbReference type="Proteomes" id="UP000186136"/>
    </source>
</evidence>
<proteinExistence type="predicted"/>
<protein>
    <recommendedName>
        <fullName evidence="7">C2H2-type domain-containing protein</fullName>
    </recommendedName>
</protein>
<feature type="domain" description="C2H2-type" evidence="7">
    <location>
        <begin position="365"/>
        <end position="395"/>
    </location>
</feature>
<dbReference type="PANTHER" id="PTHR23057:SF0">
    <property type="entry name" value="JUXTAPOSED WITH ANOTHER ZINC FINGER PROTEIN 1"/>
    <property type="match status" value="1"/>
</dbReference>
<dbReference type="InterPro" id="IPR036236">
    <property type="entry name" value="Znf_C2H2_sf"/>
</dbReference>
<dbReference type="FunFam" id="3.30.160.60:FF:001987">
    <property type="entry name" value="Transcription factor SFP1"/>
    <property type="match status" value="1"/>
</dbReference>
<dbReference type="SUPFAM" id="SSF57667">
    <property type="entry name" value="beta-beta-alpha zinc fingers"/>
    <property type="match status" value="1"/>
</dbReference>
<dbReference type="Gene3D" id="3.30.160.60">
    <property type="entry name" value="Classic Zinc Finger"/>
    <property type="match status" value="1"/>
</dbReference>
<keyword evidence="3 5" id="KW-0863">Zinc-finger</keyword>
<dbReference type="PROSITE" id="PS00018">
    <property type="entry name" value="EF_HAND_1"/>
    <property type="match status" value="1"/>
</dbReference>
<dbReference type="EMBL" id="BDGI01000011">
    <property type="protein sequence ID" value="GAV26873.1"/>
    <property type="molecule type" value="Genomic_DNA"/>
</dbReference>
<gene>
    <name evidence="8" type="ORF">PMKS-000334</name>
</gene>
<keyword evidence="1" id="KW-0479">Metal-binding</keyword>
<evidence type="ECO:0000259" key="7">
    <source>
        <dbReference type="PROSITE" id="PS50157"/>
    </source>
</evidence>
<sequence length="450" mass="51495">MDLRGDSIMMYDSSVPNSSYLADLEANYCKDYSCCGQILPTLHDLLRHYEEMHIQQDPTSIQLNGMNLNTNPNNINQNNLNSSSGLDRMRIANNSIGAVPTNEVFLNNHLNTKQNLNNNNKKFSMNPKSNNKISSFNLNMTYDQNNNHNLQNNELHKTLSNFNFGDTNQANLNKLNNQEQEPMQFDFSTNNGASYFQNDRLTKDLENQTKMFHEQIQHQLNNSQSAYDGNDHATNNLNNNTSNNFNLNNMNTLNNTHQSNDNSHTHLNNTGNINNNNNTHNSHNNGNAGNITNNHHKIKNSQLSMHKEGGIRTHNDGDMDMDHDTQFQMDVDDANMDDDDMGQEVCIDDPARRLYVIERKDERPFQCPVLGCSKTYKNQNGLKYHRLHGHQNQTLRENSDGTLSVINPDSDSPYPNGMAFEKDKPYRCEVCGKRYKNLNGLKYHRGHTTH</sequence>
<accession>A0A1Q2YBS5</accession>